<dbReference type="AlphaFoldDB" id="A0A846QRM6"/>
<protein>
    <submittedName>
        <fullName evidence="2">Uncharacterized protein</fullName>
    </submittedName>
</protein>
<reference evidence="2 3" key="1">
    <citation type="submission" date="2020-03" db="EMBL/GenBank/DDBJ databases">
        <title>Genomic Encyclopedia of Type Strains, Phase IV (KMG-IV): sequencing the most valuable type-strain genomes for metagenomic binning, comparative biology and taxonomic classification.</title>
        <authorList>
            <person name="Goeker M."/>
        </authorList>
    </citation>
    <scope>NUCLEOTIDE SEQUENCE [LARGE SCALE GENOMIC DNA]</scope>
    <source>
        <strain evidence="2 3">DSM 29762</strain>
    </source>
</reference>
<dbReference type="Proteomes" id="UP000590442">
    <property type="component" value="Unassembled WGS sequence"/>
</dbReference>
<accession>A0A846QRM6</accession>
<keyword evidence="3" id="KW-1185">Reference proteome</keyword>
<evidence type="ECO:0000313" key="3">
    <source>
        <dbReference type="Proteomes" id="UP000590442"/>
    </source>
</evidence>
<comment type="caution">
    <text evidence="2">The sequence shown here is derived from an EMBL/GenBank/DDBJ whole genome shotgun (WGS) entry which is preliminary data.</text>
</comment>
<gene>
    <name evidence="2" type="ORF">GGR42_001253</name>
</gene>
<evidence type="ECO:0000313" key="2">
    <source>
        <dbReference type="EMBL" id="NJB70791.1"/>
    </source>
</evidence>
<proteinExistence type="predicted"/>
<name>A0A846QRM6_9FLAO</name>
<sequence>MDRPYYFRVKELLKRYTGVVCEEWELNKMVQKIIDFNPNLLDNLDGNGTNIFLLCSRPGARAFLNQGVFLEIHKNEEIEWSLLFRKLLQEPKISNSKMKLINNTPTYKKDWTYYVFLIMAVLSFCYCLIDLIEGQN</sequence>
<evidence type="ECO:0000256" key="1">
    <source>
        <dbReference type="SAM" id="Phobius"/>
    </source>
</evidence>
<keyword evidence="1" id="KW-1133">Transmembrane helix</keyword>
<keyword evidence="1" id="KW-0812">Transmembrane</keyword>
<feature type="transmembrane region" description="Helical" evidence="1">
    <location>
        <begin position="111"/>
        <end position="132"/>
    </location>
</feature>
<dbReference type="RefSeq" id="WP_167961962.1">
    <property type="nucleotide sequence ID" value="NZ_JAATJJ010000001.1"/>
</dbReference>
<organism evidence="2 3">
    <name type="scientific">Saonia flava</name>
    <dbReference type="NCBI Taxonomy" id="523696"/>
    <lineage>
        <taxon>Bacteria</taxon>
        <taxon>Pseudomonadati</taxon>
        <taxon>Bacteroidota</taxon>
        <taxon>Flavobacteriia</taxon>
        <taxon>Flavobacteriales</taxon>
        <taxon>Flavobacteriaceae</taxon>
        <taxon>Saonia</taxon>
    </lineage>
</organism>
<dbReference type="EMBL" id="JAATJJ010000001">
    <property type="protein sequence ID" value="NJB70791.1"/>
    <property type="molecule type" value="Genomic_DNA"/>
</dbReference>
<keyword evidence="1" id="KW-0472">Membrane</keyword>